<reference evidence="2" key="1">
    <citation type="submission" date="2019-04" db="EMBL/GenBank/DDBJ databases">
        <authorList>
            <person name="Alioto T."/>
            <person name="Alioto T."/>
        </authorList>
    </citation>
    <scope>NUCLEOTIDE SEQUENCE [LARGE SCALE GENOMIC DNA]</scope>
</reference>
<feature type="compositionally biased region" description="Basic and acidic residues" evidence="1">
    <location>
        <begin position="91"/>
        <end position="101"/>
    </location>
</feature>
<feature type="region of interest" description="Disordered" evidence="1">
    <location>
        <begin position="178"/>
        <end position="200"/>
    </location>
</feature>
<dbReference type="AlphaFoldDB" id="A0A5E4BAB8"/>
<dbReference type="EMBL" id="CABDUW010000337">
    <property type="protein sequence ID" value="VTJ66306.1"/>
    <property type="molecule type" value="Genomic_DNA"/>
</dbReference>
<evidence type="ECO:0000313" key="2">
    <source>
        <dbReference type="EMBL" id="VTJ66306.1"/>
    </source>
</evidence>
<evidence type="ECO:0000313" key="3">
    <source>
        <dbReference type="Proteomes" id="UP000335636"/>
    </source>
</evidence>
<gene>
    <name evidence="2" type="ORF">MONAX_5E012041</name>
</gene>
<accession>A0A5E4BAB8</accession>
<protein>
    <submittedName>
        <fullName evidence="2">Uncharacterized protein</fullName>
    </submittedName>
</protein>
<sequence length="256" mass="27357">MQQVAPQCQSLLQCPEVPPFPCGGGLDSVMRPPVWSSQRRSHLGFLPLASRVGELRGDKTPKPCPGTLSWSSSPAAVFPARKAGDGVFPAKQRDTYRESAPRQRRSPSRCDPPIFRGRGRASGHFSASALGAEALGTGFLFLEKPRPPPALQGAPPAGFRGLIPRGIGSALQDGWDRKTGGPRPQAVQRIQPPSSTHRDALPQTWLSGLGKLLRGPFPGAPSCFQHEDLDLGSLHLLETPTPPSPQFPSPSAPHTE</sequence>
<evidence type="ECO:0000256" key="1">
    <source>
        <dbReference type="SAM" id="MobiDB-lite"/>
    </source>
</evidence>
<organism evidence="2 3">
    <name type="scientific">Marmota monax</name>
    <name type="common">Woodchuck</name>
    <dbReference type="NCBI Taxonomy" id="9995"/>
    <lineage>
        <taxon>Eukaryota</taxon>
        <taxon>Metazoa</taxon>
        <taxon>Chordata</taxon>
        <taxon>Craniata</taxon>
        <taxon>Vertebrata</taxon>
        <taxon>Euteleostomi</taxon>
        <taxon>Mammalia</taxon>
        <taxon>Eutheria</taxon>
        <taxon>Euarchontoglires</taxon>
        <taxon>Glires</taxon>
        <taxon>Rodentia</taxon>
        <taxon>Sciuromorpha</taxon>
        <taxon>Sciuridae</taxon>
        <taxon>Xerinae</taxon>
        <taxon>Marmotini</taxon>
        <taxon>Marmota</taxon>
    </lineage>
</organism>
<comment type="caution">
    <text evidence="2">The sequence shown here is derived from an EMBL/GenBank/DDBJ whole genome shotgun (WGS) entry which is preliminary data.</text>
</comment>
<name>A0A5E4BAB8_MARMO</name>
<keyword evidence="3" id="KW-1185">Reference proteome</keyword>
<feature type="region of interest" description="Disordered" evidence="1">
    <location>
        <begin position="234"/>
        <end position="256"/>
    </location>
</feature>
<feature type="compositionally biased region" description="Pro residues" evidence="1">
    <location>
        <begin position="240"/>
        <end position="256"/>
    </location>
</feature>
<proteinExistence type="predicted"/>
<dbReference type="Proteomes" id="UP000335636">
    <property type="component" value="Unassembled WGS sequence"/>
</dbReference>
<feature type="region of interest" description="Disordered" evidence="1">
    <location>
        <begin position="86"/>
        <end position="114"/>
    </location>
</feature>